<organism evidence="1 2">
    <name type="scientific">Mycolicibacillus trivialis</name>
    <dbReference type="NCBI Taxonomy" id="1798"/>
    <lineage>
        <taxon>Bacteria</taxon>
        <taxon>Bacillati</taxon>
        <taxon>Actinomycetota</taxon>
        <taxon>Actinomycetes</taxon>
        <taxon>Mycobacteriales</taxon>
        <taxon>Mycobacteriaceae</taxon>
        <taxon>Mycolicibacillus</taxon>
    </lineage>
</organism>
<protein>
    <recommendedName>
        <fullName evidence="3">MmcQ/YjbR family DNA-binding protein</fullName>
    </recommendedName>
</protein>
<reference evidence="1 2" key="1">
    <citation type="submission" date="2016-01" db="EMBL/GenBank/DDBJ databases">
        <title>The new phylogeny of the genus Mycobacterium.</title>
        <authorList>
            <person name="Tarcisio F."/>
            <person name="Conor M."/>
            <person name="Antonella G."/>
            <person name="Elisabetta G."/>
            <person name="Giulia F.S."/>
            <person name="Sara T."/>
            <person name="Anna F."/>
            <person name="Clotilde B."/>
            <person name="Roberto B."/>
            <person name="Veronica D.S."/>
            <person name="Fabio R."/>
            <person name="Monica P."/>
            <person name="Olivier J."/>
            <person name="Enrico T."/>
            <person name="Nicola S."/>
        </authorList>
    </citation>
    <scope>NUCLEOTIDE SEQUENCE [LARGE SCALE GENOMIC DNA]</scope>
    <source>
        <strain evidence="1 2">DSM 44153</strain>
    </source>
</reference>
<dbReference type="Proteomes" id="UP000193090">
    <property type="component" value="Unassembled WGS sequence"/>
</dbReference>
<evidence type="ECO:0008006" key="3">
    <source>
        <dbReference type="Google" id="ProtNLM"/>
    </source>
</evidence>
<dbReference type="RefSeq" id="WP_085107281.1">
    <property type="nucleotide sequence ID" value="NZ_JACKSN010000107.1"/>
</dbReference>
<accession>A0A1X2ER45</accession>
<name>A0A1X2ER45_9MYCO</name>
<gene>
    <name evidence="1" type="ORF">AWC30_01690</name>
</gene>
<dbReference type="STRING" id="1798.AWC30_01690"/>
<dbReference type="OrthoDB" id="6167040at2"/>
<sequence>MVTETVTRQLALALPEVIEQDHHGFPSFRVARRIFATLPSADLLRVMLDEHGTRSAAATWPQSCREFYWGKRLACLEIDLPHADEALVRTLLAEAWDHKNPGRRKSASR</sequence>
<evidence type="ECO:0000313" key="2">
    <source>
        <dbReference type="Proteomes" id="UP000193090"/>
    </source>
</evidence>
<evidence type="ECO:0000313" key="1">
    <source>
        <dbReference type="EMBL" id="ORX08546.1"/>
    </source>
</evidence>
<dbReference type="AlphaFoldDB" id="A0A1X2ER45"/>
<proteinExistence type="predicted"/>
<dbReference type="EMBL" id="LQPZ01000005">
    <property type="protein sequence ID" value="ORX08546.1"/>
    <property type="molecule type" value="Genomic_DNA"/>
</dbReference>
<keyword evidence="2" id="KW-1185">Reference proteome</keyword>
<comment type="caution">
    <text evidence="1">The sequence shown here is derived from an EMBL/GenBank/DDBJ whole genome shotgun (WGS) entry which is preliminary data.</text>
</comment>